<sequence length="299" mass="34816">MYLKCRTRRKDGKEHRSWSVVESCRYGKKVAQRHVLYLGELNDCQQAGWERTLAVFDPRSGKHRQMALFPADRAAPAHADPEAVVQIKLDALRLERPRQWGACWLADELWRSLKLDTFFAPRLGGTREGTEWEKVLRTLVIYRLLSPGAEWRLHREWFRASALDALLGLDERAAQDDTLYRCHDLLLVHKETLFAHLRERWAELFDARYDVLLYDLTSTYFECDVPQGETDPRRFGYSRDRRSDCVQVVIALVVTTDGRELHMLRRTEPDKDAQLLLAQLGMQLPPQAPPKIHSPQNPM</sequence>
<proteinExistence type="predicted"/>
<dbReference type="EMBL" id="LRRQ01000113">
    <property type="protein sequence ID" value="OAM88923.1"/>
    <property type="molecule type" value="Genomic_DNA"/>
</dbReference>
<evidence type="ECO:0000313" key="1">
    <source>
        <dbReference type="EMBL" id="OAM88923.1"/>
    </source>
</evidence>
<comment type="caution">
    <text evidence="1">The sequence shown here is derived from an EMBL/GenBank/DDBJ whole genome shotgun (WGS) entry which is preliminary data.</text>
</comment>
<reference evidence="1 2" key="1">
    <citation type="submission" date="2016-01" db="EMBL/GenBank/DDBJ databases">
        <title>High potential of lignocellulose degradation of a new Verrucomicrobia species.</title>
        <authorList>
            <person name="Wang Y."/>
            <person name="Shi Y."/>
            <person name="Qiu Z."/>
            <person name="Liu S."/>
            <person name="Yang H."/>
        </authorList>
    </citation>
    <scope>NUCLEOTIDE SEQUENCE [LARGE SCALE GENOMIC DNA]</scope>
    <source>
        <strain evidence="1 2">TSB47</strain>
    </source>
</reference>
<accession>A0A178IFX3</accession>
<dbReference type="Proteomes" id="UP000078486">
    <property type="component" value="Unassembled WGS sequence"/>
</dbReference>
<keyword evidence="2" id="KW-1185">Reference proteome</keyword>
<evidence type="ECO:0008006" key="3">
    <source>
        <dbReference type="Google" id="ProtNLM"/>
    </source>
</evidence>
<protein>
    <recommendedName>
        <fullName evidence="3">Transposase IS4-like domain-containing protein</fullName>
    </recommendedName>
</protein>
<gene>
    <name evidence="1" type="ORF">AW736_09060</name>
</gene>
<evidence type="ECO:0000313" key="2">
    <source>
        <dbReference type="Proteomes" id="UP000078486"/>
    </source>
</evidence>
<dbReference type="AlphaFoldDB" id="A0A178IFX3"/>
<dbReference type="STRING" id="1184151.AW736_09060"/>
<organism evidence="1 2">
    <name type="scientific">Termitidicoccus mucosus</name>
    <dbReference type="NCBI Taxonomy" id="1184151"/>
    <lineage>
        <taxon>Bacteria</taxon>
        <taxon>Pseudomonadati</taxon>
        <taxon>Verrucomicrobiota</taxon>
        <taxon>Opitutia</taxon>
        <taxon>Opitutales</taxon>
        <taxon>Opitutaceae</taxon>
        <taxon>Termitidicoccus</taxon>
    </lineage>
</organism>
<name>A0A178IFX3_9BACT</name>